<accession>A0A848P2J6</accession>
<comment type="caution">
    <text evidence="1">The sequence shown here is derived from an EMBL/GenBank/DDBJ whole genome shotgun (WGS) entry which is preliminary data.</text>
</comment>
<evidence type="ECO:0000313" key="2">
    <source>
        <dbReference type="Proteomes" id="UP000575469"/>
    </source>
</evidence>
<reference evidence="1 2" key="1">
    <citation type="submission" date="2020-04" db="EMBL/GenBank/DDBJ databases">
        <title>Ralstonia insidiosa genome sequencing and assembly.</title>
        <authorList>
            <person name="Martins R.C.R."/>
            <person name="Perdigao-Neto L.V."/>
            <person name="Levin A.S.S."/>
            <person name="Costa S.F."/>
        </authorList>
    </citation>
    <scope>NUCLEOTIDE SEQUENCE [LARGE SCALE GENOMIC DNA]</scope>
    <source>
        <strain evidence="1 2">5047</strain>
    </source>
</reference>
<gene>
    <name evidence="1" type="ORF">HGR00_29010</name>
</gene>
<name>A0A848P2J6_9RALS</name>
<dbReference type="Proteomes" id="UP000575469">
    <property type="component" value="Unassembled WGS sequence"/>
</dbReference>
<proteinExistence type="predicted"/>
<evidence type="ECO:0000313" key="1">
    <source>
        <dbReference type="EMBL" id="NMV41961.1"/>
    </source>
</evidence>
<organism evidence="1 2">
    <name type="scientific">Ralstonia insidiosa</name>
    <dbReference type="NCBI Taxonomy" id="190721"/>
    <lineage>
        <taxon>Bacteria</taxon>
        <taxon>Pseudomonadati</taxon>
        <taxon>Pseudomonadota</taxon>
        <taxon>Betaproteobacteria</taxon>
        <taxon>Burkholderiales</taxon>
        <taxon>Burkholderiaceae</taxon>
        <taxon>Ralstonia</taxon>
    </lineage>
</organism>
<dbReference type="AlphaFoldDB" id="A0A848P2J6"/>
<sequence length="113" mass="12194">MSGKLPDISHSRMNLFCIERLGQLSPLISRTNEKQELTGPAAAAQEKGACAVRVEAIGAAPNTIDTVELAGRFLSQAIPKIEDKSNEAIGNVGVCVDSRVCVRNESWRKSSKR</sequence>
<dbReference type="RefSeq" id="WP_169341941.1">
    <property type="nucleotide sequence ID" value="NZ_JABBZM010000042.1"/>
</dbReference>
<dbReference type="EMBL" id="JABBZM010000042">
    <property type="protein sequence ID" value="NMV41961.1"/>
    <property type="molecule type" value="Genomic_DNA"/>
</dbReference>
<protein>
    <submittedName>
        <fullName evidence="1">Uncharacterized protein</fullName>
    </submittedName>
</protein>